<dbReference type="GO" id="GO:0006508">
    <property type="term" value="P:proteolysis"/>
    <property type="evidence" value="ECO:0007669"/>
    <property type="project" value="UniProtKB-KW"/>
</dbReference>
<evidence type="ECO:0000313" key="6">
    <source>
        <dbReference type="EMBL" id="TDX00779.1"/>
    </source>
</evidence>
<keyword evidence="2" id="KW-0645">Protease</keyword>
<dbReference type="InterPro" id="IPR038765">
    <property type="entry name" value="Papain-like_cys_pep_sf"/>
</dbReference>
<comment type="caution">
    <text evidence="6">The sequence shown here is derived from an EMBL/GenBank/DDBJ whole genome shotgun (WGS) entry which is preliminary data.</text>
</comment>
<dbReference type="PROSITE" id="PS51935">
    <property type="entry name" value="NLPC_P60"/>
    <property type="match status" value="1"/>
</dbReference>
<dbReference type="PANTHER" id="PTHR47053">
    <property type="entry name" value="MUREIN DD-ENDOPEPTIDASE MEPH-RELATED"/>
    <property type="match status" value="1"/>
</dbReference>
<dbReference type="Proteomes" id="UP000294498">
    <property type="component" value="Unassembled WGS sequence"/>
</dbReference>
<comment type="similarity">
    <text evidence="1">Belongs to the peptidase C40 family.</text>
</comment>
<dbReference type="InterPro" id="IPR041382">
    <property type="entry name" value="SH3_16"/>
</dbReference>
<reference evidence="6 7" key="1">
    <citation type="submission" date="2019-03" db="EMBL/GenBank/DDBJ databases">
        <title>Genomic Encyclopedia of Type Strains, Phase IV (KMG-IV): sequencing the most valuable type-strain genomes for metagenomic binning, comparative biology and taxonomic classification.</title>
        <authorList>
            <person name="Goeker M."/>
        </authorList>
    </citation>
    <scope>NUCLEOTIDE SEQUENCE [LARGE SCALE GENOMIC DNA]</scope>
    <source>
        <strain evidence="6 7">DSM 100059</strain>
    </source>
</reference>
<protein>
    <submittedName>
        <fullName evidence="6">SH3 domain-containing protein</fullName>
    </submittedName>
</protein>
<organism evidence="6 7">
    <name type="scientific">Dinghuibacter silviterrae</name>
    <dbReference type="NCBI Taxonomy" id="1539049"/>
    <lineage>
        <taxon>Bacteria</taxon>
        <taxon>Pseudomonadati</taxon>
        <taxon>Bacteroidota</taxon>
        <taxon>Chitinophagia</taxon>
        <taxon>Chitinophagales</taxon>
        <taxon>Chitinophagaceae</taxon>
        <taxon>Dinghuibacter</taxon>
    </lineage>
</organism>
<dbReference type="GO" id="GO:0008234">
    <property type="term" value="F:cysteine-type peptidase activity"/>
    <property type="evidence" value="ECO:0007669"/>
    <property type="project" value="UniProtKB-KW"/>
</dbReference>
<dbReference type="AlphaFoldDB" id="A0A4R8DS00"/>
<keyword evidence="3" id="KW-0378">Hydrolase</keyword>
<evidence type="ECO:0000256" key="2">
    <source>
        <dbReference type="ARBA" id="ARBA00022670"/>
    </source>
</evidence>
<name>A0A4R8DS00_9BACT</name>
<dbReference type="OrthoDB" id="9813368at2"/>
<evidence type="ECO:0000256" key="4">
    <source>
        <dbReference type="ARBA" id="ARBA00022807"/>
    </source>
</evidence>
<evidence type="ECO:0000259" key="5">
    <source>
        <dbReference type="PROSITE" id="PS51935"/>
    </source>
</evidence>
<dbReference type="SUPFAM" id="SSF54001">
    <property type="entry name" value="Cysteine proteinases"/>
    <property type="match status" value="1"/>
</dbReference>
<dbReference type="InterPro" id="IPR000064">
    <property type="entry name" value="NLP_P60_dom"/>
</dbReference>
<dbReference type="Gene3D" id="2.30.30.40">
    <property type="entry name" value="SH3 Domains"/>
    <property type="match status" value="1"/>
</dbReference>
<proteinExistence type="inferred from homology"/>
<evidence type="ECO:0000256" key="1">
    <source>
        <dbReference type="ARBA" id="ARBA00007074"/>
    </source>
</evidence>
<feature type="domain" description="NlpC/P60" evidence="5">
    <location>
        <begin position="126"/>
        <end position="254"/>
    </location>
</feature>
<keyword evidence="4" id="KW-0788">Thiol protease</keyword>
<dbReference type="InterPro" id="IPR051202">
    <property type="entry name" value="Peptidase_C40"/>
</dbReference>
<dbReference type="Pfam" id="PF00877">
    <property type="entry name" value="NLPC_P60"/>
    <property type="match status" value="1"/>
</dbReference>
<sequence length="254" mass="28597">MVYAVCCVPVSPLRSEPAHRSEQVSQLLFGERCKVLETGRDGWVRIVTLYDGYEGWCTLPQLTEIDMDDYLHAHADLSAEWAAELTYNGHPMHIPLGSSLTAVHNGRGAWRRNELRYSGQVWVSHAPEPKAIRHQAFLYLNTPYLWGGRSVFGIDCSGFTQGVFRFFGIDLPRDSSQQVSRGETVGFLQQAHTGDLAFFDNEEGRIVHVGILLGEHEIIHASGKVRVDRIDSQGIVNGETGQRTHQLRIIKRLF</sequence>
<keyword evidence="7" id="KW-1185">Reference proteome</keyword>
<dbReference type="PANTHER" id="PTHR47053:SF1">
    <property type="entry name" value="MUREIN DD-ENDOPEPTIDASE MEPH-RELATED"/>
    <property type="match status" value="1"/>
</dbReference>
<dbReference type="Gene3D" id="3.90.1720.10">
    <property type="entry name" value="endopeptidase domain like (from Nostoc punctiforme)"/>
    <property type="match status" value="1"/>
</dbReference>
<evidence type="ECO:0000256" key="3">
    <source>
        <dbReference type="ARBA" id="ARBA00022801"/>
    </source>
</evidence>
<dbReference type="RefSeq" id="WP_133992757.1">
    <property type="nucleotide sequence ID" value="NZ_SODV01000001.1"/>
</dbReference>
<dbReference type="Pfam" id="PF18348">
    <property type="entry name" value="SH3_16"/>
    <property type="match status" value="1"/>
</dbReference>
<evidence type="ECO:0000313" key="7">
    <source>
        <dbReference type="Proteomes" id="UP000294498"/>
    </source>
</evidence>
<accession>A0A4R8DS00</accession>
<gene>
    <name evidence="6" type="ORF">EDB95_1808</name>
</gene>
<dbReference type="EMBL" id="SODV01000001">
    <property type="protein sequence ID" value="TDX00779.1"/>
    <property type="molecule type" value="Genomic_DNA"/>
</dbReference>